<accession>A0AAW0IX72</accession>
<comment type="caution">
    <text evidence="3">The sequence shown here is derived from an EMBL/GenBank/DDBJ whole genome shotgun (WGS) entry which is preliminary data.</text>
</comment>
<proteinExistence type="predicted"/>
<dbReference type="AlphaFoldDB" id="A0AAW0IX72"/>
<reference evidence="3 4" key="1">
    <citation type="journal article" date="2023" name="bioRxiv">
        <title>Conserved and derived expression patterns and positive selection on dental genes reveal complex evolutionary context of ever-growing rodent molars.</title>
        <authorList>
            <person name="Calamari Z.T."/>
            <person name="Song A."/>
            <person name="Cohen E."/>
            <person name="Akter M."/>
            <person name="Roy R.D."/>
            <person name="Hallikas O."/>
            <person name="Christensen M.M."/>
            <person name="Li P."/>
            <person name="Marangoni P."/>
            <person name="Jernvall J."/>
            <person name="Klein O.D."/>
        </authorList>
    </citation>
    <scope>NUCLEOTIDE SEQUENCE [LARGE SCALE GENOMIC DNA]</scope>
    <source>
        <strain evidence="3">V071</strain>
    </source>
</reference>
<organism evidence="3 4">
    <name type="scientific">Myodes glareolus</name>
    <name type="common">Bank vole</name>
    <name type="synonym">Clethrionomys glareolus</name>
    <dbReference type="NCBI Taxonomy" id="447135"/>
    <lineage>
        <taxon>Eukaryota</taxon>
        <taxon>Metazoa</taxon>
        <taxon>Chordata</taxon>
        <taxon>Craniata</taxon>
        <taxon>Vertebrata</taxon>
        <taxon>Euteleostomi</taxon>
        <taxon>Mammalia</taxon>
        <taxon>Eutheria</taxon>
        <taxon>Euarchontoglires</taxon>
        <taxon>Glires</taxon>
        <taxon>Rodentia</taxon>
        <taxon>Myomorpha</taxon>
        <taxon>Muroidea</taxon>
        <taxon>Cricetidae</taxon>
        <taxon>Arvicolinae</taxon>
        <taxon>Myodes</taxon>
    </lineage>
</organism>
<evidence type="ECO:0000313" key="4">
    <source>
        <dbReference type="Proteomes" id="UP001488838"/>
    </source>
</evidence>
<feature type="signal peptide" evidence="2">
    <location>
        <begin position="1"/>
        <end position="22"/>
    </location>
</feature>
<keyword evidence="4" id="KW-1185">Reference proteome</keyword>
<gene>
    <name evidence="3" type="ORF">U0070_008372</name>
</gene>
<feature type="region of interest" description="Disordered" evidence="1">
    <location>
        <begin position="27"/>
        <end position="64"/>
    </location>
</feature>
<evidence type="ECO:0000256" key="2">
    <source>
        <dbReference type="SAM" id="SignalP"/>
    </source>
</evidence>
<sequence>MEGCFAAFLASVLSVLVPFSRSTVATRAPPDVLNEAGGGRNSRDKHSSTPGPRGVSQDRASTPGWRSLQNFTQIASVLMTSGTSVTTAWTVESNVEDTVLESGLFTSEILRSGDLVSLT</sequence>
<dbReference type="EMBL" id="JBBHLL010000082">
    <property type="protein sequence ID" value="KAK7819244.1"/>
    <property type="molecule type" value="Genomic_DNA"/>
</dbReference>
<keyword evidence="2" id="KW-0732">Signal</keyword>
<feature type="chain" id="PRO_5043765804" description="Secreted protein" evidence="2">
    <location>
        <begin position="23"/>
        <end position="119"/>
    </location>
</feature>
<evidence type="ECO:0000256" key="1">
    <source>
        <dbReference type="SAM" id="MobiDB-lite"/>
    </source>
</evidence>
<evidence type="ECO:0008006" key="5">
    <source>
        <dbReference type="Google" id="ProtNLM"/>
    </source>
</evidence>
<protein>
    <recommendedName>
        <fullName evidence="5">Secreted protein</fullName>
    </recommendedName>
</protein>
<evidence type="ECO:0000313" key="3">
    <source>
        <dbReference type="EMBL" id="KAK7819244.1"/>
    </source>
</evidence>
<name>A0AAW0IX72_MYOGA</name>
<dbReference type="Proteomes" id="UP001488838">
    <property type="component" value="Unassembled WGS sequence"/>
</dbReference>